<organism evidence="1 2">
    <name type="scientific">Eptatretus burgeri</name>
    <name type="common">Inshore hagfish</name>
    <dbReference type="NCBI Taxonomy" id="7764"/>
    <lineage>
        <taxon>Eukaryota</taxon>
        <taxon>Metazoa</taxon>
        <taxon>Chordata</taxon>
        <taxon>Craniata</taxon>
        <taxon>Vertebrata</taxon>
        <taxon>Cyclostomata</taxon>
        <taxon>Myxini</taxon>
        <taxon>Myxiniformes</taxon>
        <taxon>Myxinidae</taxon>
        <taxon>Eptatretinae</taxon>
        <taxon>Eptatretus</taxon>
    </lineage>
</organism>
<sequence length="145" mass="15871">MADATESSQGASGDLFDAIVMADERFRSDGFHEGWSFGEMQGLREGKHLGAIEGAKLASEVSYCHGFAATWKALLQMENTENPRTSRRLKVLDSLLLMICNFPLHDAANPLLQDHLEKIRGKFKQVCSLLGTQPSDDPAASSIAF</sequence>
<dbReference type="Proteomes" id="UP000694388">
    <property type="component" value="Unplaced"/>
</dbReference>
<dbReference type="InterPro" id="IPR052436">
    <property type="entry name" value="LTO1_adapter"/>
</dbReference>
<reference evidence="1" key="1">
    <citation type="submission" date="2025-05" db="UniProtKB">
        <authorList>
            <consortium name="Ensembl"/>
        </authorList>
    </citation>
    <scope>IDENTIFICATION</scope>
</reference>
<accession>A0A8C4NNB4</accession>
<proteinExistence type="predicted"/>
<dbReference type="AlphaFoldDB" id="A0A8C4NNB4"/>
<dbReference type="Ensembl" id="ENSEBUT00000006701.1">
    <property type="protein sequence ID" value="ENSEBUP00000006248.1"/>
    <property type="gene ID" value="ENSEBUG00000004156.1"/>
</dbReference>
<dbReference type="GeneTree" id="ENSGT00940000166897"/>
<dbReference type="PANTHER" id="PTHR28532:SF1">
    <property type="entry name" value="ORAL CANCER OVEREXPRESSED 1"/>
    <property type="match status" value="1"/>
</dbReference>
<evidence type="ECO:0000313" key="1">
    <source>
        <dbReference type="Ensembl" id="ENSEBUP00000006257.1"/>
    </source>
</evidence>
<dbReference type="OMA" id="FKQVCSM"/>
<protein>
    <submittedName>
        <fullName evidence="1">LTO1 maturation factor of ABCE1</fullName>
    </submittedName>
</protein>
<name>A0A8C4NNB4_EPTBU</name>
<keyword evidence="2" id="KW-1185">Reference proteome</keyword>
<dbReference type="Ensembl" id="ENSEBUT00000006709.1">
    <property type="protein sequence ID" value="ENSEBUP00000006257.1"/>
    <property type="gene ID" value="ENSEBUG00000004156.1"/>
</dbReference>
<dbReference type="PANTHER" id="PTHR28532">
    <property type="entry name" value="GEO13458P1"/>
    <property type="match status" value="1"/>
</dbReference>
<evidence type="ECO:0000313" key="2">
    <source>
        <dbReference type="Proteomes" id="UP000694388"/>
    </source>
</evidence>